<dbReference type="PANTHER" id="PTHR30217">
    <property type="entry name" value="PEPTIDASE U32 FAMILY"/>
    <property type="match status" value="1"/>
</dbReference>
<dbReference type="EMBL" id="DXCQ01000028">
    <property type="protein sequence ID" value="HIY96842.1"/>
    <property type="molecule type" value="Genomic_DNA"/>
</dbReference>
<dbReference type="AlphaFoldDB" id="A0A9D2CSL7"/>
<reference evidence="2" key="1">
    <citation type="journal article" date="2021" name="PeerJ">
        <title>Extensive microbial diversity within the chicken gut microbiome revealed by metagenomics and culture.</title>
        <authorList>
            <person name="Gilroy R."/>
            <person name="Ravi A."/>
            <person name="Getino M."/>
            <person name="Pursley I."/>
            <person name="Horton D.L."/>
            <person name="Alikhan N.F."/>
            <person name="Baker D."/>
            <person name="Gharbi K."/>
            <person name="Hall N."/>
            <person name="Watson M."/>
            <person name="Adriaenssens E.M."/>
            <person name="Foster-Nyarko E."/>
            <person name="Jarju S."/>
            <person name="Secka A."/>
            <person name="Antonio M."/>
            <person name="Oren A."/>
            <person name="Chaudhuri R.R."/>
            <person name="La Ragione R."/>
            <person name="Hildebrand F."/>
            <person name="Pallen M.J."/>
        </authorList>
    </citation>
    <scope>NUCLEOTIDE SEQUENCE</scope>
    <source>
        <strain evidence="2">1345</strain>
    </source>
</reference>
<name>A0A9D2CSL7_9FIRM</name>
<dbReference type="SUPFAM" id="SSF51366">
    <property type="entry name" value="Ribulose-phoshate binding barrel"/>
    <property type="match status" value="1"/>
</dbReference>
<dbReference type="InterPro" id="IPR001539">
    <property type="entry name" value="Peptidase_U32"/>
</dbReference>
<dbReference type="Pfam" id="PF12392">
    <property type="entry name" value="DUF3656"/>
    <property type="match status" value="1"/>
</dbReference>
<comment type="caution">
    <text evidence="2">The sequence shown here is derived from an EMBL/GenBank/DDBJ whole genome shotgun (WGS) entry which is preliminary data.</text>
</comment>
<evidence type="ECO:0000313" key="3">
    <source>
        <dbReference type="Proteomes" id="UP000886750"/>
    </source>
</evidence>
<protein>
    <submittedName>
        <fullName evidence="2">DUF3656 domain-containing protein</fullName>
    </submittedName>
</protein>
<dbReference type="InterPro" id="IPR020988">
    <property type="entry name" value="Pept_U32_collagenase"/>
</dbReference>
<proteinExistence type="predicted"/>
<dbReference type="Proteomes" id="UP000886750">
    <property type="component" value="Unassembled WGS sequence"/>
</dbReference>
<dbReference type="PROSITE" id="PS01276">
    <property type="entry name" value="PEPTIDASE_U32"/>
    <property type="match status" value="1"/>
</dbReference>
<evidence type="ECO:0000313" key="2">
    <source>
        <dbReference type="EMBL" id="HIY96842.1"/>
    </source>
</evidence>
<evidence type="ECO:0000259" key="1">
    <source>
        <dbReference type="Pfam" id="PF12392"/>
    </source>
</evidence>
<dbReference type="InterPro" id="IPR051454">
    <property type="entry name" value="RNA/ubiquinone_mod_enzymes"/>
</dbReference>
<sequence length="754" mass="83575">MQEILAPAGDADAFYAALDSGADAIYIGLKNFSARRSAANFSLEKLQEYTARAHVVGAKVYVALNTLVKDSEIDDFFACALAAWNAGADALIIQDMFLGKLLKRTYPEMVLHLSTQAGVCNLYGARLAKRFGFSRVILARETPLEDIAKISSEIETEVFVQGALCTCFSGQCYLSSFAGGNSGNRGLCKQPCRKKYSVDRKGFEQYSYALSLSDLSVGEKIFELIKAGVSSFKIEGRMRSAAYVGAAVQYYKDLLSGALQSTLRGDFSDLKRTYNRGDYTSGYAFGQDKNLLSRIVQGHKGEMVGRVSSVQKNDKYTFFESGYSPSEGDGFKVIRREVGEVGGGEYRADYPKVRGGFYLKRNANFRAGDAVYLTSDAALSRRIAEKKRTIALQIDGRFAVGEKPRVRLSGGFGSFDYTADFIVDPAINRTFVREDFEACFSKTDDFPFTVSFGDIRIEGNGFIVKSALNAFRREVFSSLFVRLSAPRQELKKRGTALLPRFHLPSAGNKIAVIDRGFSSEIYKNAPITDAVFKPKNYKDWQEIQSFIENAEYYAWRKWLYLPAFMVGEDLETVLQYVRRFDGVYAEGAFALELCREHKIALFAGTGFNLFNSLSVQSLYEEGAAEAALSKELAKAELSRIRGRVPDLFVFAGGSVKVMELGHCLFGKSCASCDRRSSYLLTDEGGRAFPLLRYENSVCRFEVYNASPLVSDLDGQRVYDFCALSDTEKAAYLLGKNIKEALKSYTTGALRGGIL</sequence>
<gene>
    <name evidence="2" type="ORF">H9729_04065</name>
</gene>
<dbReference type="Pfam" id="PF01136">
    <property type="entry name" value="Peptidase_U32"/>
    <property type="match status" value="2"/>
</dbReference>
<organism evidence="2 3">
    <name type="scientific">Candidatus Borkfalkia excrementigallinarum</name>
    <dbReference type="NCBI Taxonomy" id="2838506"/>
    <lineage>
        <taxon>Bacteria</taxon>
        <taxon>Bacillati</taxon>
        <taxon>Bacillota</taxon>
        <taxon>Clostridia</taxon>
        <taxon>Christensenellales</taxon>
        <taxon>Christensenellaceae</taxon>
        <taxon>Candidatus Borkfalkia</taxon>
    </lineage>
</organism>
<reference evidence="2" key="2">
    <citation type="submission" date="2021-04" db="EMBL/GenBank/DDBJ databases">
        <authorList>
            <person name="Gilroy R."/>
        </authorList>
    </citation>
    <scope>NUCLEOTIDE SEQUENCE</scope>
    <source>
        <strain evidence="2">1345</strain>
    </source>
</reference>
<dbReference type="PANTHER" id="PTHR30217:SF10">
    <property type="entry name" value="23S RRNA 5-HYDROXYCYTIDINE C2501 SYNTHASE"/>
    <property type="match status" value="1"/>
</dbReference>
<accession>A0A9D2CSL7</accession>
<dbReference type="InterPro" id="IPR011060">
    <property type="entry name" value="RibuloseP-bd_barrel"/>
</dbReference>
<feature type="domain" description="Peptidase U32 collagenase" evidence="1">
    <location>
        <begin position="371"/>
        <end position="479"/>
    </location>
</feature>